<sequence>MSDANMSKSSSWTQFLKARLLRSLFLISFFSSTPVIPAFLTSSQSIASFNGDLSSLTAPPFILSSTSLTEFSAYWTERPDVFIAPTKEPDPEKRALLVLKWHLTLLHQQYCSRNEKYGSEKKPLNPFLGELFLGKWEDDGETGETRLWSEQVSHHPPVTAYAIRNDKHKIQLQGYNGQKCSFSTSLNLKQVGHAYLTLTPPATDDNPVPEEESYLITLPPLHIEGLIYASPFVELDKTTYITSSTGYISKIDYSGKGWLSGKKNSFVAHLYKADSLAQTTDTKKALYKLEGQWSDTWVAKGAKTGPKGERPELFKWHAKKEPISHLSVAPIEEQDLWESRRAWRDVAAGIEKSDMEAVSLAKGKIENAQRELRKLEKADARTWKRCFFKKVSAADEVKFDKLARSIGHIEHIDSEKTSGFWRVDLDAIRDKTSSPYYRTESGEPMPPPDATPLPASSAASTKSSDIKVGPTP</sequence>
<dbReference type="Gene3D" id="2.40.160.120">
    <property type="match status" value="1"/>
</dbReference>
<evidence type="ECO:0000313" key="6">
    <source>
        <dbReference type="Proteomes" id="UP000242877"/>
    </source>
</evidence>
<organism evidence="5 6">
    <name type="scientific">Ascosphaera apis ARSEF 7405</name>
    <dbReference type="NCBI Taxonomy" id="392613"/>
    <lineage>
        <taxon>Eukaryota</taxon>
        <taxon>Fungi</taxon>
        <taxon>Dikarya</taxon>
        <taxon>Ascomycota</taxon>
        <taxon>Pezizomycotina</taxon>
        <taxon>Eurotiomycetes</taxon>
        <taxon>Eurotiomycetidae</taxon>
        <taxon>Onygenales</taxon>
        <taxon>Ascosphaeraceae</taxon>
        <taxon>Ascosphaera</taxon>
    </lineage>
</organism>
<dbReference type="VEuPathDB" id="FungiDB:AAP_04693"/>
<proteinExistence type="inferred from homology"/>
<dbReference type="SUPFAM" id="SSF144000">
    <property type="entry name" value="Oxysterol-binding protein-like"/>
    <property type="match status" value="1"/>
</dbReference>
<dbReference type="AlphaFoldDB" id="A0A167WIR2"/>
<keyword evidence="4" id="KW-0812">Transmembrane</keyword>
<keyword evidence="4" id="KW-1133">Transmembrane helix</keyword>
<name>A0A167WIR2_9EURO</name>
<dbReference type="Gene3D" id="3.30.70.3490">
    <property type="match status" value="1"/>
</dbReference>
<keyword evidence="6" id="KW-1185">Reference proteome</keyword>
<dbReference type="GO" id="GO:0120009">
    <property type="term" value="P:intermembrane lipid transfer"/>
    <property type="evidence" value="ECO:0007669"/>
    <property type="project" value="UniProtKB-ARBA"/>
</dbReference>
<dbReference type="FunFam" id="2.40.160.120:FF:000010">
    <property type="entry name" value="Oxysterol-binding protein homolog 4"/>
    <property type="match status" value="1"/>
</dbReference>
<dbReference type="InterPro" id="IPR018494">
    <property type="entry name" value="Oxysterol-bd_CS"/>
</dbReference>
<evidence type="ECO:0000256" key="4">
    <source>
        <dbReference type="SAM" id="Phobius"/>
    </source>
</evidence>
<feature type="region of interest" description="Disordered" evidence="3">
    <location>
        <begin position="433"/>
        <end position="472"/>
    </location>
</feature>
<dbReference type="GO" id="GO:0016020">
    <property type="term" value="C:membrane"/>
    <property type="evidence" value="ECO:0007669"/>
    <property type="project" value="TreeGrafter"/>
</dbReference>
<evidence type="ECO:0000313" key="5">
    <source>
        <dbReference type="EMBL" id="KZZ88901.1"/>
    </source>
</evidence>
<feature type="compositionally biased region" description="Low complexity" evidence="3">
    <location>
        <begin position="452"/>
        <end position="463"/>
    </location>
</feature>
<feature type="transmembrane region" description="Helical" evidence="4">
    <location>
        <begin position="20"/>
        <end position="40"/>
    </location>
</feature>
<accession>A0A167WIR2</accession>
<dbReference type="GO" id="GO:0005829">
    <property type="term" value="C:cytosol"/>
    <property type="evidence" value="ECO:0007669"/>
    <property type="project" value="TreeGrafter"/>
</dbReference>
<dbReference type="Gene3D" id="1.10.287.2720">
    <property type="match status" value="1"/>
</dbReference>
<dbReference type="InterPro" id="IPR000648">
    <property type="entry name" value="Oxysterol-bd"/>
</dbReference>
<protein>
    <submittedName>
        <fullName evidence="5">Oxysterol binding protein</fullName>
    </submittedName>
</protein>
<dbReference type="InterPro" id="IPR037239">
    <property type="entry name" value="OSBP_sf"/>
</dbReference>
<dbReference type="Pfam" id="PF01237">
    <property type="entry name" value="Oxysterol_BP"/>
    <property type="match status" value="1"/>
</dbReference>
<dbReference type="PANTHER" id="PTHR10972:SF184">
    <property type="entry name" value="OXYSTEROL-BINDING PROTEIN HOMOLOG 4-RELATED"/>
    <property type="match status" value="1"/>
</dbReference>
<dbReference type="GO" id="GO:0008142">
    <property type="term" value="F:oxysterol binding"/>
    <property type="evidence" value="ECO:0007669"/>
    <property type="project" value="TreeGrafter"/>
</dbReference>
<dbReference type="OrthoDB" id="14833at2759"/>
<dbReference type="EMBL" id="AZGZ01000023">
    <property type="protein sequence ID" value="KZZ88901.1"/>
    <property type="molecule type" value="Genomic_DNA"/>
</dbReference>
<dbReference type="PANTHER" id="PTHR10972">
    <property type="entry name" value="OXYSTEROL-BINDING PROTEIN-RELATED"/>
    <property type="match status" value="1"/>
</dbReference>
<evidence type="ECO:0000256" key="3">
    <source>
        <dbReference type="SAM" id="MobiDB-lite"/>
    </source>
</evidence>
<evidence type="ECO:0000256" key="2">
    <source>
        <dbReference type="RuleBase" id="RU003844"/>
    </source>
</evidence>
<dbReference type="PROSITE" id="PS01013">
    <property type="entry name" value="OSBP"/>
    <property type="match status" value="1"/>
</dbReference>
<comment type="caution">
    <text evidence="5">The sequence shown here is derived from an EMBL/GenBank/DDBJ whole genome shotgun (WGS) entry which is preliminary data.</text>
</comment>
<gene>
    <name evidence="5" type="ORF">AAP_04693</name>
</gene>
<reference evidence="5 6" key="1">
    <citation type="journal article" date="2016" name="Genome Biol. Evol.">
        <title>Divergent and convergent evolution of fungal pathogenicity.</title>
        <authorList>
            <person name="Shang Y."/>
            <person name="Xiao G."/>
            <person name="Zheng P."/>
            <person name="Cen K."/>
            <person name="Zhan S."/>
            <person name="Wang C."/>
        </authorList>
    </citation>
    <scope>NUCLEOTIDE SEQUENCE [LARGE SCALE GENOMIC DNA]</scope>
    <source>
        <strain evidence="5 6">ARSEF 7405</strain>
    </source>
</reference>
<comment type="similarity">
    <text evidence="1 2">Belongs to the OSBP family.</text>
</comment>
<dbReference type="Gene3D" id="6.10.250.1430">
    <property type="match status" value="1"/>
</dbReference>
<dbReference type="Proteomes" id="UP000242877">
    <property type="component" value="Unassembled WGS sequence"/>
</dbReference>
<keyword evidence="4" id="KW-0472">Membrane</keyword>
<evidence type="ECO:0000256" key="1">
    <source>
        <dbReference type="ARBA" id="ARBA00008842"/>
    </source>
</evidence>